<evidence type="ECO:0000313" key="10">
    <source>
        <dbReference type="EMBL" id="GLI34305.1"/>
    </source>
</evidence>
<keyword evidence="3" id="KW-0540">Nuclease</keyword>
<keyword evidence="4" id="KW-0255">Endonuclease</keyword>
<keyword evidence="5" id="KW-0378">Hydrolase</keyword>
<feature type="domain" description="CRISPR type III-associated protein" evidence="9">
    <location>
        <begin position="12"/>
        <end position="214"/>
    </location>
</feature>
<dbReference type="GO" id="GO:0051607">
    <property type="term" value="P:defense response to virus"/>
    <property type="evidence" value="ECO:0007669"/>
    <property type="project" value="UniProtKB-KW"/>
</dbReference>
<comment type="similarity">
    <text evidence="1">Belongs to the CRISPR-associated Csm3 family.</text>
</comment>
<evidence type="ECO:0000256" key="4">
    <source>
        <dbReference type="ARBA" id="ARBA00022759"/>
    </source>
</evidence>
<gene>
    <name evidence="10" type="primary">csm3_2</name>
    <name evidence="10" type="ORF">DAMNIGENAA_17380</name>
</gene>
<dbReference type="AlphaFoldDB" id="A0A9W6D1T7"/>
<protein>
    <recommendedName>
        <fullName evidence="2">CRISPR system Cms endoribonuclease Csm3</fullName>
    </recommendedName>
    <alternativeName>
        <fullName evidence="8">CRISPR type III A-associated RAMP protein Csm3</fullName>
    </alternativeName>
</protein>
<evidence type="ECO:0000256" key="8">
    <source>
        <dbReference type="ARBA" id="ARBA00033183"/>
    </source>
</evidence>
<sequence length="239" mass="26232">MQLLNILNIKGTITLKSGLHIGAGDVEMHIGGTDNPIIKHPNTQEPYIPGSSIKGKVRSLLELKSGLVVKTDGNPLSARLLKGLKGEERQECETILKLFGSSGADGEAVAELGPSRVSFADCPITKNWQEKVRQSRWSLTEVKSENSINRIKGTAENPRFTERVPSDTEFAFSVCLKVLKPEEEQPLLEALLQGLKLLELDALGGSGSRGYGKVQFRFEDESIQKRFESIDLFSRGGKL</sequence>
<evidence type="ECO:0000256" key="5">
    <source>
        <dbReference type="ARBA" id="ARBA00022801"/>
    </source>
</evidence>
<dbReference type="GO" id="GO:0004519">
    <property type="term" value="F:endonuclease activity"/>
    <property type="evidence" value="ECO:0007669"/>
    <property type="project" value="UniProtKB-KW"/>
</dbReference>
<evidence type="ECO:0000256" key="2">
    <source>
        <dbReference type="ARBA" id="ARBA00022150"/>
    </source>
</evidence>
<evidence type="ECO:0000256" key="3">
    <source>
        <dbReference type="ARBA" id="ARBA00022722"/>
    </source>
</evidence>
<dbReference type="RefSeq" id="WP_281793561.1">
    <property type="nucleotide sequence ID" value="NZ_BSDR01000001.1"/>
</dbReference>
<evidence type="ECO:0000256" key="1">
    <source>
        <dbReference type="ARBA" id="ARBA00006342"/>
    </source>
</evidence>
<name>A0A9W6D1T7_9BACT</name>
<dbReference type="GO" id="GO:0016787">
    <property type="term" value="F:hydrolase activity"/>
    <property type="evidence" value="ECO:0007669"/>
    <property type="project" value="UniProtKB-KW"/>
</dbReference>
<dbReference type="NCBIfam" id="TIGR02582">
    <property type="entry name" value="cas7_TM1809"/>
    <property type="match status" value="1"/>
</dbReference>
<keyword evidence="6" id="KW-0694">RNA-binding</keyword>
<keyword evidence="7" id="KW-0051">Antiviral defense</keyword>
<dbReference type="Pfam" id="PF03787">
    <property type="entry name" value="RAMPs"/>
    <property type="match status" value="1"/>
</dbReference>
<organism evidence="10 11">
    <name type="scientific">Desulforhabdus amnigena</name>
    <dbReference type="NCBI Taxonomy" id="40218"/>
    <lineage>
        <taxon>Bacteria</taxon>
        <taxon>Pseudomonadati</taxon>
        <taxon>Thermodesulfobacteriota</taxon>
        <taxon>Syntrophobacteria</taxon>
        <taxon>Syntrophobacterales</taxon>
        <taxon>Syntrophobacteraceae</taxon>
        <taxon>Desulforhabdus</taxon>
    </lineage>
</organism>
<dbReference type="Proteomes" id="UP001144372">
    <property type="component" value="Unassembled WGS sequence"/>
</dbReference>
<dbReference type="EMBL" id="BSDR01000001">
    <property type="protein sequence ID" value="GLI34305.1"/>
    <property type="molecule type" value="Genomic_DNA"/>
</dbReference>
<dbReference type="InterPro" id="IPR005537">
    <property type="entry name" value="RAMP_III_fam"/>
</dbReference>
<dbReference type="PANTHER" id="PTHR35579:SF3">
    <property type="entry name" value="CRISPR SYSTEM CMS ENDORIBONUCLEASE CSM3"/>
    <property type="match status" value="1"/>
</dbReference>
<dbReference type="InterPro" id="IPR052216">
    <property type="entry name" value="CRISPR_Csm3_endoribonuclease"/>
</dbReference>
<reference evidence="10" key="1">
    <citation type="submission" date="2022-12" db="EMBL/GenBank/DDBJ databases">
        <title>Reference genome sequencing for broad-spectrum identification of bacterial and archaeal isolates by mass spectrometry.</title>
        <authorList>
            <person name="Sekiguchi Y."/>
            <person name="Tourlousse D.M."/>
        </authorList>
    </citation>
    <scope>NUCLEOTIDE SEQUENCE</scope>
    <source>
        <strain evidence="10">ASRB1</strain>
    </source>
</reference>
<dbReference type="PANTHER" id="PTHR35579">
    <property type="entry name" value="CRISPR SYSTEM CMS ENDORIBONUCLEASE CSM3"/>
    <property type="match status" value="1"/>
</dbReference>
<dbReference type="GO" id="GO:0003723">
    <property type="term" value="F:RNA binding"/>
    <property type="evidence" value="ECO:0007669"/>
    <property type="project" value="UniProtKB-KW"/>
</dbReference>
<evidence type="ECO:0000256" key="7">
    <source>
        <dbReference type="ARBA" id="ARBA00023118"/>
    </source>
</evidence>
<dbReference type="InterPro" id="IPR013412">
    <property type="entry name" value="CRISPR-assoc_RAMP_Csm3"/>
</dbReference>
<evidence type="ECO:0000313" key="11">
    <source>
        <dbReference type="Proteomes" id="UP001144372"/>
    </source>
</evidence>
<proteinExistence type="inferred from homology"/>
<accession>A0A9W6D1T7</accession>
<keyword evidence="11" id="KW-1185">Reference proteome</keyword>
<comment type="caution">
    <text evidence="10">The sequence shown here is derived from an EMBL/GenBank/DDBJ whole genome shotgun (WGS) entry which is preliminary data.</text>
</comment>
<evidence type="ECO:0000256" key="6">
    <source>
        <dbReference type="ARBA" id="ARBA00022884"/>
    </source>
</evidence>
<evidence type="ECO:0000259" key="9">
    <source>
        <dbReference type="Pfam" id="PF03787"/>
    </source>
</evidence>